<proteinExistence type="predicted"/>
<feature type="compositionally biased region" description="Basic and acidic residues" evidence="1">
    <location>
        <begin position="10"/>
        <end position="20"/>
    </location>
</feature>
<dbReference type="Proteomes" id="UP001142055">
    <property type="component" value="Chromosome 2"/>
</dbReference>
<protein>
    <submittedName>
        <fullName evidence="2">Uncharacterized protein</fullName>
    </submittedName>
</protein>
<reference evidence="2" key="1">
    <citation type="submission" date="2022-12" db="EMBL/GenBank/DDBJ databases">
        <title>Genome assemblies of Blomia tropicalis.</title>
        <authorList>
            <person name="Cui Y."/>
        </authorList>
    </citation>
    <scope>NUCLEOTIDE SEQUENCE</scope>
    <source>
        <tissue evidence="2">Adult mites</tissue>
    </source>
</reference>
<feature type="region of interest" description="Disordered" evidence="1">
    <location>
        <begin position="1"/>
        <end position="20"/>
    </location>
</feature>
<feature type="region of interest" description="Disordered" evidence="1">
    <location>
        <begin position="148"/>
        <end position="175"/>
    </location>
</feature>
<feature type="compositionally biased region" description="Basic and acidic residues" evidence="1">
    <location>
        <begin position="64"/>
        <end position="87"/>
    </location>
</feature>
<evidence type="ECO:0000313" key="3">
    <source>
        <dbReference type="Proteomes" id="UP001142055"/>
    </source>
</evidence>
<name>A0A9Q0M4T8_BLOTA</name>
<dbReference type="AlphaFoldDB" id="A0A9Q0M4T8"/>
<organism evidence="2 3">
    <name type="scientific">Blomia tropicalis</name>
    <name type="common">Mite</name>
    <dbReference type="NCBI Taxonomy" id="40697"/>
    <lineage>
        <taxon>Eukaryota</taxon>
        <taxon>Metazoa</taxon>
        <taxon>Ecdysozoa</taxon>
        <taxon>Arthropoda</taxon>
        <taxon>Chelicerata</taxon>
        <taxon>Arachnida</taxon>
        <taxon>Acari</taxon>
        <taxon>Acariformes</taxon>
        <taxon>Sarcoptiformes</taxon>
        <taxon>Astigmata</taxon>
        <taxon>Glycyphagoidea</taxon>
        <taxon>Echimyopodidae</taxon>
        <taxon>Blomia</taxon>
    </lineage>
</organism>
<feature type="region of interest" description="Disordered" evidence="1">
    <location>
        <begin position="64"/>
        <end position="90"/>
    </location>
</feature>
<gene>
    <name evidence="2" type="ORF">RDWZM_004706</name>
</gene>
<evidence type="ECO:0000256" key="1">
    <source>
        <dbReference type="SAM" id="MobiDB-lite"/>
    </source>
</evidence>
<keyword evidence="3" id="KW-1185">Reference proteome</keyword>
<accession>A0A9Q0M4T8</accession>
<feature type="compositionally biased region" description="Polar residues" evidence="1">
    <location>
        <begin position="216"/>
        <end position="235"/>
    </location>
</feature>
<comment type="caution">
    <text evidence="2">The sequence shown here is derived from an EMBL/GenBank/DDBJ whole genome shotgun (WGS) entry which is preliminary data.</text>
</comment>
<feature type="region of interest" description="Disordered" evidence="1">
    <location>
        <begin position="208"/>
        <end position="244"/>
    </location>
</feature>
<evidence type="ECO:0000313" key="2">
    <source>
        <dbReference type="EMBL" id="KAJ6218894.1"/>
    </source>
</evidence>
<dbReference type="EMBL" id="JAPWDV010000002">
    <property type="protein sequence ID" value="KAJ6218894.1"/>
    <property type="molecule type" value="Genomic_DNA"/>
</dbReference>
<sequence length="279" mass="31082">MSKNSGNKIPRIELTRERSSTLDSIQSLTRAIRESLRMHSVRREKKRRLKKAAKGCNDGTFLDVKDTGRRNRSKSMDHVIGEGRDDSNQEISEAAVSAVIVSDVGPAINCNTPDILTHQVKADVIDVIESSNKNEMDDVFEDAANEDNVDNNEQQQQQSTSAPCEVAVHERRHSKSLNETELATICTVNDQSAANLRKMKTPQMSLDLIDNDRSNKQPARQSSMPTGDRSTSNTNDEAKVDASVLRKRFARLLDTLRSHKFSMASLEESTNTLKPDSSN</sequence>